<accession>C1MMS8</accession>
<organism evidence="3">
    <name type="scientific">Micromonas pusilla (strain CCMP1545)</name>
    <name type="common">Picoplanktonic green alga</name>
    <dbReference type="NCBI Taxonomy" id="564608"/>
    <lineage>
        <taxon>Eukaryota</taxon>
        <taxon>Viridiplantae</taxon>
        <taxon>Chlorophyta</taxon>
        <taxon>Mamiellophyceae</taxon>
        <taxon>Mamiellales</taxon>
        <taxon>Mamiellaceae</taxon>
        <taxon>Micromonas</taxon>
    </lineage>
</organism>
<feature type="region of interest" description="Disordered" evidence="1">
    <location>
        <begin position="34"/>
        <end position="74"/>
    </location>
</feature>
<feature type="region of interest" description="Disordered" evidence="1">
    <location>
        <begin position="115"/>
        <end position="137"/>
    </location>
</feature>
<dbReference type="KEGG" id="mpp:MICPUCDRAFT_56642"/>
<dbReference type="Gene3D" id="1.25.40.10">
    <property type="entry name" value="Tetratricopeptide repeat domain"/>
    <property type="match status" value="2"/>
</dbReference>
<feature type="region of interest" description="Disordered" evidence="1">
    <location>
        <begin position="577"/>
        <end position="615"/>
    </location>
</feature>
<dbReference type="RefSeq" id="XP_003056982.1">
    <property type="nucleotide sequence ID" value="XM_003056936.1"/>
</dbReference>
<dbReference type="InterPro" id="IPR050754">
    <property type="entry name" value="FKBP4/5/8-like"/>
</dbReference>
<feature type="compositionally biased region" description="Acidic residues" evidence="1">
    <location>
        <begin position="596"/>
        <end position="608"/>
    </location>
</feature>
<dbReference type="AlphaFoldDB" id="C1MMS8"/>
<proteinExistence type="predicted"/>
<dbReference type="PANTHER" id="PTHR46512:SF10">
    <property type="entry name" value="FK506-BINDING PROTEIN-LIKE"/>
    <property type="match status" value="1"/>
</dbReference>
<feature type="compositionally biased region" description="Low complexity" evidence="1">
    <location>
        <begin position="43"/>
        <end position="56"/>
    </location>
</feature>
<dbReference type="GeneID" id="9682896"/>
<dbReference type="PANTHER" id="PTHR46512">
    <property type="entry name" value="PEPTIDYLPROLYL ISOMERASE"/>
    <property type="match status" value="1"/>
</dbReference>
<dbReference type="Proteomes" id="UP000001876">
    <property type="component" value="Unassembled WGS sequence"/>
</dbReference>
<feature type="region of interest" description="Disordered" evidence="1">
    <location>
        <begin position="252"/>
        <end position="288"/>
    </location>
</feature>
<gene>
    <name evidence="2" type="ORF">MICPUCDRAFT_56642</name>
</gene>
<dbReference type="InterPro" id="IPR011990">
    <property type="entry name" value="TPR-like_helical_dom_sf"/>
</dbReference>
<dbReference type="EMBL" id="GG663737">
    <property type="protein sequence ID" value="EEH58627.1"/>
    <property type="molecule type" value="Genomic_DNA"/>
</dbReference>
<dbReference type="OrthoDB" id="500452at2759"/>
<dbReference type="OMA" id="GRERACM"/>
<dbReference type="SUPFAM" id="SSF48452">
    <property type="entry name" value="TPR-like"/>
    <property type="match status" value="1"/>
</dbReference>
<sequence>MPSHFVEKFTDADVDDALRRAKLALAPAADDLIEPAIADDDATASSSPSDDATAMTDDARPPVATSPPHPASSYETWTEAKADGVRAHGDGDFEGAAARFRAAIEMLLEVLRGKKENDDAEDDASGSDADAGASNADADVSQGNAAVALAALRSNLSCALLAAGRPRDALAAASDALASRPAWDKALFRRAEANFALRRFEDALVDYDAASAARDPASPPDAHLLSRVAATRAMLDEVATLRDEEVALRAEREEDARRLEKQKEAEASESGDKASELTAAAEERERDPRVKALVKRIEEMYAAHGEARAARKEAWREGEGGGGETAAAYELADAGPPAAAAIKLCRDVLALEPDYTAIGYQLSMIYRSNGRLRDAIDQMRACLTTAPTFLLGHAALGQMLESTHGREDDAELSYAIAVQVCFDNGDVWSHLGAHLARRGRVSDAVALLRHSLCGGPEGKFYKPRCDPGVLMLLGYLLQLRGHSAEPVSFYMRASRAGGGVPAALLLARAFEDAGDAENADTQIEMVKRVRAEQPAATRLGYEVLNSAFAAPQWNALSTKKHVAALLRGEGVEGDVAPHCYWSEDDDVDEKEKEKKDDDDDDDDDDENDAATTFAPGRWIVKGKNRAYDGATRARLRRCETKDELVAFVRDAGAAAGPGRERACMAQREVENPALLCGGRLASAHFYAIVADAREGPNGAVEMDARLSEGFTVRVARDPLDADVDAYVDDGEAFFATRNTLRGSRREITTAAAAAAWAAESNVDYAATTWPGVVRAVETTLRAFARATLATPLKDFDALSHFATFRAPKILEFVFVVDAASKPWLTEINASPSAMDGGEDAVVARAFDDAWAWLRDDDDDDAGARTTFAPLFATNE</sequence>
<dbReference type="Gene3D" id="3.30.470.20">
    <property type="entry name" value="ATP-grasp fold, B domain"/>
    <property type="match status" value="1"/>
</dbReference>
<evidence type="ECO:0000313" key="3">
    <source>
        <dbReference type="Proteomes" id="UP000001876"/>
    </source>
</evidence>
<reference evidence="2 3" key="1">
    <citation type="journal article" date="2009" name="Science">
        <title>Green evolution and dynamic adaptations revealed by genomes of the marine picoeukaryotes Micromonas.</title>
        <authorList>
            <person name="Worden A.Z."/>
            <person name="Lee J.H."/>
            <person name="Mock T."/>
            <person name="Rouze P."/>
            <person name="Simmons M.P."/>
            <person name="Aerts A.L."/>
            <person name="Allen A.E."/>
            <person name="Cuvelier M.L."/>
            <person name="Derelle E."/>
            <person name="Everett M.V."/>
            <person name="Foulon E."/>
            <person name="Grimwood J."/>
            <person name="Gundlach H."/>
            <person name="Henrissat B."/>
            <person name="Napoli C."/>
            <person name="McDonald S.M."/>
            <person name="Parker M.S."/>
            <person name="Rombauts S."/>
            <person name="Salamov A."/>
            <person name="Von Dassow P."/>
            <person name="Badger J.H."/>
            <person name="Coutinho P.M."/>
            <person name="Demir E."/>
            <person name="Dubchak I."/>
            <person name="Gentemann C."/>
            <person name="Eikrem W."/>
            <person name="Gready J.E."/>
            <person name="John U."/>
            <person name="Lanier W."/>
            <person name="Lindquist E.A."/>
            <person name="Lucas S."/>
            <person name="Mayer K.F."/>
            <person name="Moreau H."/>
            <person name="Not F."/>
            <person name="Otillar R."/>
            <person name="Panaud O."/>
            <person name="Pangilinan J."/>
            <person name="Paulsen I."/>
            <person name="Piegu B."/>
            <person name="Poliakov A."/>
            <person name="Robbens S."/>
            <person name="Schmutz J."/>
            <person name="Toulza E."/>
            <person name="Wyss T."/>
            <person name="Zelensky A."/>
            <person name="Zhou K."/>
            <person name="Armbrust E.V."/>
            <person name="Bhattacharya D."/>
            <person name="Goodenough U.W."/>
            <person name="Van de Peer Y."/>
            <person name="Grigoriev I.V."/>
        </authorList>
    </citation>
    <scope>NUCLEOTIDE SEQUENCE [LARGE SCALE GENOMIC DNA]</scope>
    <source>
        <strain evidence="2 3">CCMP1545</strain>
    </source>
</reference>
<feature type="compositionally biased region" description="Low complexity" evidence="1">
    <location>
        <begin position="126"/>
        <end position="137"/>
    </location>
</feature>
<evidence type="ECO:0000256" key="1">
    <source>
        <dbReference type="SAM" id="MobiDB-lite"/>
    </source>
</evidence>
<protein>
    <submittedName>
        <fullName evidence="2">Predicted protein</fullName>
    </submittedName>
</protein>
<keyword evidence="3" id="KW-1185">Reference proteome</keyword>
<evidence type="ECO:0000313" key="2">
    <source>
        <dbReference type="EMBL" id="EEH58627.1"/>
    </source>
</evidence>
<name>C1MMS8_MICPC</name>